<keyword evidence="2" id="KW-1185">Reference proteome</keyword>
<gene>
    <name evidence="1" type="ORF">H2198_002984</name>
</gene>
<protein>
    <submittedName>
        <fullName evidence="1">Uncharacterized protein</fullName>
    </submittedName>
</protein>
<name>A0ACC3ACV5_9EURO</name>
<reference evidence="1" key="1">
    <citation type="submission" date="2022-10" db="EMBL/GenBank/DDBJ databases">
        <title>Culturing micro-colonial fungi from biological soil crusts in the Mojave desert and describing Neophaeococcomyces mojavensis, and introducing the new genera and species Taxawa tesnikishii.</title>
        <authorList>
            <person name="Kurbessoian T."/>
            <person name="Stajich J.E."/>
        </authorList>
    </citation>
    <scope>NUCLEOTIDE SEQUENCE</scope>
    <source>
        <strain evidence="1">JES_112</strain>
    </source>
</reference>
<proteinExistence type="predicted"/>
<accession>A0ACC3ACV5</accession>
<evidence type="ECO:0000313" key="2">
    <source>
        <dbReference type="Proteomes" id="UP001172386"/>
    </source>
</evidence>
<dbReference type="EMBL" id="JAPDRQ010000037">
    <property type="protein sequence ID" value="KAJ9659736.1"/>
    <property type="molecule type" value="Genomic_DNA"/>
</dbReference>
<sequence>MVESKLHLHRDLEHICLENIQTCILLGNLSAASMQSSSEALYLGIAIRIAEILRFNVPHRSDTVVMQELKRRIWWSLFMFDHWCSAGNAVLLKMRNFDKAIDLPMDESVFQSLEMDQMTKPTLSKPDIWAHMITLVEIFGRIQDLNQRCAHANANASATENAVASLALSLNDWEASLPPDMRYNRINLDRFRGRSLGGPFISLHQAFYHYGTVLFYQYLDVNQASTPRSAEFAGRCKRLAISQSALLKTARELGDCDLLYPGVGHSAVISSSVLLHTLLFGDEIEHDTSWAYLGSNIEILKELRRYWPSVERTVSCLTIFQEGCLQKGAPQAYTFSKWVSRFLFEYQLPLDEAIV</sequence>
<dbReference type="Proteomes" id="UP001172386">
    <property type="component" value="Unassembled WGS sequence"/>
</dbReference>
<comment type="caution">
    <text evidence="1">The sequence shown here is derived from an EMBL/GenBank/DDBJ whole genome shotgun (WGS) entry which is preliminary data.</text>
</comment>
<organism evidence="1 2">
    <name type="scientific">Neophaeococcomyces mojaviensis</name>
    <dbReference type="NCBI Taxonomy" id="3383035"/>
    <lineage>
        <taxon>Eukaryota</taxon>
        <taxon>Fungi</taxon>
        <taxon>Dikarya</taxon>
        <taxon>Ascomycota</taxon>
        <taxon>Pezizomycotina</taxon>
        <taxon>Eurotiomycetes</taxon>
        <taxon>Chaetothyriomycetidae</taxon>
        <taxon>Chaetothyriales</taxon>
        <taxon>Chaetothyriales incertae sedis</taxon>
        <taxon>Neophaeococcomyces</taxon>
    </lineage>
</organism>
<evidence type="ECO:0000313" key="1">
    <source>
        <dbReference type="EMBL" id="KAJ9659736.1"/>
    </source>
</evidence>